<dbReference type="GO" id="GO:0051082">
    <property type="term" value="F:unfolded protein binding"/>
    <property type="evidence" value="ECO:0007669"/>
    <property type="project" value="TreeGrafter"/>
</dbReference>
<dbReference type="OrthoDB" id="5967954at2759"/>
<name>A0A6G3MHY3_HENSL</name>
<feature type="domain" description="SHSP" evidence="3">
    <location>
        <begin position="12"/>
        <end position="123"/>
    </location>
</feature>
<dbReference type="Gene3D" id="2.60.40.790">
    <property type="match status" value="2"/>
</dbReference>
<dbReference type="AlphaFoldDB" id="A0A6G3MHY3"/>
<dbReference type="GO" id="GO:0042026">
    <property type="term" value="P:protein refolding"/>
    <property type="evidence" value="ECO:0007669"/>
    <property type="project" value="TreeGrafter"/>
</dbReference>
<protein>
    <submittedName>
        <fullName evidence="4">Alpha-crystallin B chain (Trinotate prediction)</fullName>
    </submittedName>
</protein>
<reference evidence="4" key="1">
    <citation type="submission" date="2018-11" db="EMBL/GenBank/DDBJ databases">
        <title>Henneguya salminicola genome and transcriptome.</title>
        <authorList>
            <person name="Yahalomi D."/>
            <person name="Atkinson S.D."/>
            <person name="Neuhof M."/>
            <person name="Chang E.S."/>
            <person name="Philippe H."/>
            <person name="Cartwright P."/>
            <person name="Bartholomew J.L."/>
            <person name="Huchon D."/>
        </authorList>
    </citation>
    <scope>NUCLEOTIDE SEQUENCE</scope>
    <source>
        <strain evidence="4">Hz1</strain>
        <tissue evidence="4">Whole</tissue>
    </source>
</reference>
<dbReference type="GO" id="GO:0005634">
    <property type="term" value="C:nucleus"/>
    <property type="evidence" value="ECO:0007669"/>
    <property type="project" value="TreeGrafter"/>
</dbReference>
<dbReference type="PROSITE" id="PS01031">
    <property type="entry name" value="SHSP"/>
    <property type="match status" value="1"/>
</dbReference>
<dbReference type="InterPro" id="IPR008978">
    <property type="entry name" value="HSP20-like_chaperone"/>
</dbReference>
<comment type="similarity">
    <text evidence="1 2">Belongs to the small heat shock protein (HSP20) family.</text>
</comment>
<feature type="non-terminal residue" evidence="4">
    <location>
        <position position="228"/>
    </location>
</feature>
<dbReference type="GO" id="GO:0009408">
    <property type="term" value="P:response to heat"/>
    <property type="evidence" value="ECO:0007669"/>
    <property type="project" value="TreeGrafter"/>
</dbReference>
<accession>A0A6G3MHY3</accession>
<dbReference type="CDD" id="cd06526">
    <property type="entry name" value="metazoan_ACD"/>
    <property type="match status" value="2"/>
</dbReference>
<dbReference type="PANTHER" id="PTHR45640:SF26">
    <property type="entry name" value="RE23625P"/>
    <property type="match status" value="1"/>
</dbReference>
<proteinExistence type="inferred from homology"/>
<dbReference type="PANTHER" id="PTHR45640">
    <property type="entry name" value="HEAT SHOCK PROTEIN HSP-12.2-RELATED"/>
    <property type="match status" value="1"/>
</dbReference>
<dbReference type="InterPro" id="IPR002068">
    <property type="entry name" value="A-crystallin/Hsp20_dom"/>
</dbReference>
<dbReference type="PRINTS" id="PR00299">
    <property type="entry name" value="ACRYSTALLIN"/>
</dbReference>
<dbReference type="EMBL" id="GHBP01004430">
    <property type="protein sequence ID" value="NDJ93652.1"/>
    <property type="molecule type" value="Transcribed_RNA"/>
</dbReference>
<evidence type="ECO:0000313" key="4">
    <source>
        <dbReference type="EMBL" id="NDJ93652.1"/>
    </source>
</evidence>
<dbReference type="Pfam" id="PF00011">
    <property type="entry name" value="HSP20"/>
    <property type="match status" value="2"/>
</dbReference>
<dbReference type="SUPFAM" id="SSF49764">
    <property type="entry name" value="HSP20-like chaperones"/>
    <property type="match status" value="2"/>
</dbReference>
<evidence type="ECO:0000256" key="2">
    <source>
        <dbReference type="RuleBase" id="RU003616"/>
    </source>
</evidence>
<evidence type="ECO:0000259" key="3">
    <source>
        <dbReference type="PROSITE" id="PS01031"/>
    </source>
</evidence>
<sequence length="228" mass="25671">MFTDTFENIFPTIYPVNQRQIYNGIDRSKDDIFVVKLDVAQFKPIELSVKVEGNKLIISGKHQNKNKNGHESCDFVREYDIPCEVDIASITSRITPTGVLIVEGDVKKDDPKCSLNNDAVDISDACKFHVFVNISGYKPDEISVKLSGNDLVVEGKQSTELKSDDGKRKMKRSKGFVYTFALPPDVDINSMIPKFSSPSRLDIEAPRINKRPECNEKSLEIKNGQIKQ</sequence>
<organism evidence="4">
    <name type="scientific">Henneguya salminicola</name>
    <name type="common">Myxosporean</name>
    <dbReference type="NCBI Taxonomy" id="69463"/>
    <lineage>
        <taxon>Eukaryota</taxon>
        <taxon>Metazoa</taxon>
        <taxon>Cnidaria</taxon>
        <taxon>Myxozoa</taxon>
        <taxon>Myxosporea</taxon>
        <taxon>Bivalvulida</taxon>
        <taxon>Platysporina</taxon>
        <taxon>Myxobolidae</taxon>
        <taxon>Henneguya</taxon>
    </lineage>
</organism>
<dbReference type="InterPro" id="IPR001436">
    <property type="entry name" value="Alpha-crystallin/sHSP_animal"/>
</dbReference>
<evidence type="ECO:0000256" key="1">
    <source>
        <dbReference type="PROSITE-ProRule" id="PRU00285"/>
    </source>
</evidence>
<dbReference type="GO" id="GO:0005737">
    <property type="term" value="C:cytoplasm"/>
    <property type="evidence" value="ECO:0007669"/>
    <property type="project" value="TreeGrafter"/>
</dbReference>